<dbReference type="EMBL" id="JAUSUB010000003">
    <property type="protein sequence ID" value="MDQ0269203.1"/>
    <property type="molecule type" value="Genomic_DNA"/>
</dbReference>
<dbReference type="InterPro" id="IPR051013">
    <property type="entry name" value="MBL_superfamily_lactonases"/>
</dbReference>
<dbReference type="InterPro" id="IPR036866">
    <property type="entry name" value="RibonucZ/Hydroxyglut_hydro"/>
</dbReference>
<keyword evidence="8" id="KW-1185">Reference proteome</keyword>
<evidence type="ECO:0000256" key="4">
    <source>
        <dbReference type="ARBA" id="ARBA00022801"/>
    </source>
</evidence>
<gene>
    <name evidence="7" type="ORF">J2S17_001073</name>
</gene>
<dbReference type="InterPro" id="IPR001279">
    <property type="entry name" value="Metallo-B-lactamas"/>
</dbReference>
<dbReference type="PANTHER" id="PTHR42978:SF7">
    <property type="entry name" value="METALLO-HYDROLASE RV2300C-RELATED"/>
    <property type="match status" value="1"/>
</dbReference>
<evidence type="ECO:0000256" key="5">
    <source>
        <dbReference type="ARBA" id="ARBA00022833"/>
    </source>
</evidence>
<dbReference type="Proteomes" id="UP001238088">
    <property type="component" value="Unassembled WGS sequence"/>
</dbReference>
<keyword evidence="3" id="KW-0479">Metal-binding</keyword>
<accession>A0ABU0AD78</accession>
<protein>
    <submittedName>
        <fullName evidence="7">Glyoxylase-like metal-dependent hydrolase (Beta-lactamase superfamily II)</fullName>
    </submittedName>
</protein>
<comment type="cofactor">
    <cofactor evidence="1">
        <name>Zn(2+)</name>
        <dbReference type="ChEBI" id="CHEBI:29105"/>
    </cofactor>
</comment>
<evidence type="ECO:0000259" key="6">
    <source>
        <dbReference type="Pfam" id="PF00753"/>
    </source>
</evidence>
<evidence type="ECO:0000256" key="1">
    <source>
        <dbReference type="ARBA" id="ARBA00001947"/>
    </source>
</evidence>
<reference evidence="7 8" key="1">
    <citation type="submission" date="2023-07" db="EMBL/GenBank/DDBJ databases">
        <title>Genomic Encyclopedia of Type Strains, Phase IV (KMG-IV): sequencing the most valuable type-strain genomes for metagenomic binning, comparative biology and taxonomic classification.</title>
        <authorList>
            <person name="Goeker M."/>
        </authorList>
    </citation>
    <scope>NUCLEOTIDE SEQUENCE [LARGE SCALE GENOMIC DNA]</scope>
    <source>
        <strain evidence="7 8">DSM 23494</strain>
    </source>
</reference>
<dbReference type="PANTHER" id="PTHR42978">
    <property type="entry name" value="QUORUM-QUENCHING LACTONASE YTNP-RELATED-RELATED"/>
    <property type="match status" value="1"/>
</dbReference>
<dbReference type="SUPFAM" id="SSF56281">
    <property type="entry name" value="Metallo-hydrolase/oxidoreductase"/>
    <property type="match status" value="1"/>
</dbReference>
<evidence type="ECO:0000313" key="8">
    <source>
        <dbReference type="Proteomes" id="UP001238088"/>
    </source>
</evidence>
<feature type="domain" description="Metallo-beta-lactamase" evidence="6">
    <location>
        <begin position="42"/>
        <end position="112"/>
    </location>
</feature>
<dbReference type="Pfam" id="PF00753">
    <property type="entry name" value="Lactamase_B"/>
    <property type="match status" value="1"/>
</dbReference>
<evidence type="ECO:0000313" key="7">
    <source>
        <dbReference type="EMBL" id="MDQ0269203.1"/>
    </source>
</evidence>
<sequence>MNDTPAYEVYAIKYATREVRCSEHFYGATDPHEDYSMPMDYYIWLVKSENHILVVDTGFNEQVAKERKRTFLRCPLTVLPKLGVEVNTVSHVAITHMHYDHLGNAEKFQNSQFIIQESEMAFWTGRYASKKQFKHHITTTDVIHLVKENFNGKVQFVNGSKEVLPGISVHRAGGHSAGLQIVEI</sequence>
<keyword evidence="4" id="KW-0378">Hydrolase</keyword>
<evidence type="ECO:0000256" key="3">
    <source>
        <dbReference type="ARBA" id="ARBA00022723"/>
    </source>
</evidence>
<dbReference type="RefSeq" id="WP_307472586.1">
    <property type="nucleotide sequence ID" value="NZ_JAUSUB010000003.1"/>
</dbReference>
<dbReference type="Gene3D" id="3.60.15.10">
    <property type="entry name" value="Ribonuclease Z/Hydroxyacylglutathione hydrolase-like"/>
    <property type="match status" value="1"/>
</dbReference>
<proteinExistence type="inferred from homology"/>
<evidence type="ECO:0000256" key="2">
    <source>
        <dbReference type="ARBA" id="ARBA00007749"/>
    </source>
</evidence>
<comment type="similarity">
    <text evidence="2">Belongs to the metallo-beta-lactamase superfamily.</text>
</comment>
<name>A0ABU0AD78_9BACI</name>
<keyword evidence="5" id="KW-0862">Zinc</keyword>
<organism evidence="7 8">
    <name type="scientific">Cytobacillus purgationiresistens</name>
    <dbReference type="NCBI Taxonomy" id="863449"/>
    <lineage>
        <taxon>Bacteria</taxon>
        <taxon>Bacillati</taxon>
        <taxon>Bacillota</taxon>
        <taxon>Bacilli</taxon>
        <taxon>Bacillales</taxon>
        <taxon>Bacillaceae</taxon>
        <taxon>Cytobacillus</taxon>
    </lineage>
</organism>
<comment type="caution">
    <text evidence="7">The sequence shown here is derived from an EMBL/GenBank/DDBJ whole genome shotgun (WGS) entry which is preliminary data.</text>
</comment>